<keyword evidence="2" id="KW-1185">Reference proteome</keyword>
<protein>
    <submittedName>
        <fullName evidence="1">Uncharacterized protein</fullName>
    </submittedName>
</protein>
<sequence>MEKFLVIKDTTRVIRRFNLRGRTLEFKLKPVPQGVEPLGWVKGALEQVIDRVVGGVEPNDKIGFTFCSKSFNRGEGYINFQPAAGGDKGLGRHNDFGAECTARRGITPINNKDNMCLPRALVVAIAHVDKDPEFRKVRRDIGKLQTQRAIRLVEEAGVVIRVEGVWGG</sequence>
<dbReference type="Proteomes" id="UP001162162">
    <property type="component" value="Unassembled WGS sequence"/>
</dbReference>
<organism evidence="1 2">
    <name type="scientific">Aromia moschata</name>
    <dbReference type="NCBI Taxonomy" id="1265417"/>
    <lineage>
        <taxon>Eukaryota</taxon>
        <taxon>Metazoa</taxon>
        <taxon>Ecdysozoa</taxon>
        <taxon>Arthropoda</taxon>
        <taxon>Hexapoda</taxon>
        <taxon>Insecta</taxon>
        <taxon>Pterygota</taxon>
        <taxon>Neoptera</taxon>
        <taxon>Endopterygota</taxon>
        <taxon>Coleoptera</taxon>
        <taxon>Polyphaga</taxon>
        <taxon>Cucujiformia</taxon>
        <taxon>Chrysomeloidea</taxon>
        <taxon>Cerambycidae</taxon>
        <taxon>Cerambycinae</taxon>
        <taxon>Callichromatini</taxon>
        <taxon>Aromia</taxon>
    </lineage>
</organism>
<reference evidence="1" key="1">
    <citation type="journal article" date="2023" name="Insect Mol. Biol.">
        <title>Genome sequencing provides insights into the evolution of gene families encoding plant cell wall-degrading enzymes in longhorned beetles.</title>
        <authorList>
            <person name="Shin N.R."/>
            <person name="Okamura Y."/>
            <person name="Kirsch R."/>
            <person name="Pauchet Y."/>
        </authorList>
    </citation>
    <scope>NUCLEOTIDE SEQUENCE</scope>
    <source>
        <strain evidence="1">AMC_N1</strain>
    </source>
</reference>
<gene>
    <name evidence="1" type="ORF">NQ318_015965</name>
</gene>
<comment type="caution">
    <text evidence="1">The sequence shown here is derived from an EMBL/GenBank/DDBJ whole genome shotgun (WGS) entry which is preliminary data.</text>
</comment>
<proteinExistence type="predicted"/>
<name>A0AAV8X3H3_9CUCU</name>
<evidence type="ECO:0000313" key="1">
    <source>
        <dbReference type="EMBL" id="KAJ8933579.1"/>
    </source>
</evidence>
<accession>A0AAV8X3H3</accession>
<dbReference type="EMBL" id="JAPWTK010001197">
    <property type="protein sequence ID" value="KAJ8933579.1"/>
    <property type="molecule type" value="Genomic_DNA"/>
</dbReference>
<dbReference type="AlphaFoldDB" id="A0AAV8X3H3"/>
<evidence type="ECO:0000313" key="2">
    <source>
        <dbReference type="Proteomes" id="UP001162162"/>
    </source>
</evidence>